<sequence>MAKEERGYRLGVSSTWAERIVEALRISSHPLDDDTLARRLGASQRQTINQVCRQLAARGKITRVTGPDGKIVNMLIAANSSAKGVSDPGTASSKNSSGDRLLTEDMVKAAVKSHLEGLGYSVTVAWGRAHGIDIEAHRADDHLYLEAKGEAASPPQQVNYFIGALGELVQRLRDPYAQYGLALPDHPQYRGLAQRLPALARERLNLVIMFVDRHDGSTVTTLP</sequence>
<name>A0A5M3WIT9_9ACTN</name>
<evidence type="ECO:0000313" key="2">
    <source>
        <dbReference type="Proteomes" id="UP000331127"/>
    </source>
</evidence>
<evidence type="ECO:0000313" key="1">
    <source>
        <dbReference type="EMBL" id="GES09087.1"/>
    </source>
</evidence>
<dbReference type="EMBL" id="BLAE01000013">
    <property type="protein sequence ID" value="GES09087.1"/>
    <property type="molecule type" value="Genomic_DNA"/>
</dbReference>
<organism evidence="1 2">
    <name type="scientific">Acrocarpospora macrocephala</name>
    <dbReference type="NCBI Taxonomy" id="150177"/>
    <lineage>
        <taxon>Bacteria</taxon>
        <taxon>Bacillati</taxon>
        <taxon>Actinomycetota</taxon>
        <taxon>Actinomycetes</taxon>
        <taxon>Streptosporangiales</taxon>
        <taxon>Streptosporangiaceae</taxon>
        <taxon>Acrocarpospora</taxon>
    </lineage>
</organism>
<comment type="caution">
    <text evidence="1">The sequence shown here is derived from an EMBL/GenBank/DDBJ whole genome shotgun (WGS) entry which is preliminary data.</text>
</comment>
<proteinExistence type="predicted"/>
<reference evidence="1 2" key="1">
    <citation type="submission" date="2019-10" db="EMBL/GenBank/DDBJ databases">
        <title>Whole genome shotgun sequence of Acrocarpospora macrocephala NBRC 16266.</title>
        <authorList>
            <person name="Ichikawa N."/>
            <person name="Kimura A."/>
            <person name="Kitahashi Y."/>
            <person name="Komaki H."/>
            <person name="Oguchi A."/>
        </authorList>
    </citation>
    <scope>NUCLEOTIDE SEQUENCE [LARGE SCALE GENOMIC DNA]</scope>
    <source>
        <strain evidence="1 2">NBRC 16266</strain>
    </source>
</reference>
<dbReference type="Proteomes" id="UP000331127">
    <property type="component" value="Unassembled WGS sequence"/>
</dbReference>
<accession>A0A5M3WIT9</accession>
<protein>
    <submittedName>
        <fullName evidence="1">Uncharacterized protein</fullName>
    </submittedName>
</protein>
<dbReference type="AlphaFoldDB" id="A0A5M3WIT9"/>
<gene>
    <name evidence="1" type="ORF">Amac_026830</name>
</gene>
<keyword evidence="2" id="KW-1185">Reference proteome</keyword>